<dbReference type="GO" id="GO:0016787">
    <property type="term" value="F:hydrolase activity"/>
    <property type="evidence" value="ECO:0007669"/>
    <property type="project" value="UniProtKB-KW"/>
</dbReference>
<dbReference type="EMBL" id="MU157951">
    <property type="protein sequence ID" value="KAF9522315.1"/>
    <property type="molecule type" value="Genomic_DNA"/>
</dbReference>
<dbReference type="InterPro" id="IPR027417">
    <property type="entry name" value="P-loop_NTPase"/>
</dbReference>
<dbReference type="InterPro" id="IPR013632">
    <property type="entry name" value="Rad51_C"/>
</dbReference>
<dbReference type="GO" id="GO:0042148">
    <property type="term" value="P:DNA strand invasion"/>
    <property type="evidence" value="ECO:0007669"/>
    <property type="project" value="TreeGrafter"/>
</dbReference>
<dbReference type="Pfam" id="PF08423">
    <property type="entry name" value="Rad51"/>
    <property type="match status" value="1"/>
</dbReference>
<protein>
    <submittedName>
        <fullName evidence="4">P-loop containing nucleoside triphosphate hydrolase protein</fullName>
    </submittedName>
</protein>
<dbReference type="OrthoDB" id="336321at2759"/>
<dbReference type="GO" id="GO:0000400">
    <property type="term" value="F:four-way junction DNA binding"/>
    <property type="evidence" value="ECO:0007669"/>
    <property type="project" value="TreeGrafter"/>
</dbReference>
<sequence length="297" mass="32598">MRLSGLVPSISAELVDHLESLNIRTETDLLFSSTADMVKRLPHSGITASELEATKRIICEQCSSPGLSAFHSLETKLAPQELSTGREPLDRILDGLSGLVQISGDRESGKTLFCLNIVLRQLAFREVTNVLWIDTTGSFSADIARQIVESTRMELSVLERLKISVAFDIETAQGLLEEIYQCYPKLLVIDTITPLFAPLLSATSAQGHAVMSEFMGQLRLYAQAQDATILVVNNTARQGPETTARKPALGPSFGLLTDSTLWLQKIPSDSKLNYSATLIGSSYRSNLPIFNFKLRPL</sequence>
<dbReference type="SUPFAM" id="SSF52540">
    <property type="entry name" value="P-loop containing nucleoside triphosphate hydrolases"/>
    <property type="match status" value="1"/>
</dbReference>
<dbReference type="GO" id="GO:0005657">
    <property type="term" value="C:replication fork"/>
    <property type="evidence" value="ECO:0007669"/>
    <property type="project" value="TreeGrafter"/>
</dbReference>
<dbReference type="PANTHER" id="PTHR46457:SF1">
    <property type="entry name" value="DNA REPAIR PROTEIN RAD51 HOMOLOG 4"/>
    <property type="match status" value="1"/>
</dbReference>
<organism evidence="4 5">
    <name type="scientific">Crepidotus variabilis</name>
    <dbReference type="NCBI Taxonomy" id="179855"/>
    <lineage>
        <taxon>Eukaryota</taxon>
        <taxon>Fungi</taxon>
        <taxon>Dikarya</taxon>
        <taxon>Basidiomycota</taxon>
        <taxon>Agaricomycotina</taxon>
        <taxon>Agaricomycetes</taxon>
        <taxon>Agaricomycetidae</taxon>
        <taxon>Agaricales</taxon>
        <taxon>Agaricineae</taxon>
        <taxon>Crepidotaceae</taxon>
        <taxon>Crepidotus</taxon>
    </lineage>
</organism>
<keyword evidence="4" id="KW-0378">Hydrolase</keyword>
<evidence type="ECO:0000256" key="2">
    <source>
        <dbReference type="ARBA" id="ARBA00023242"/>
    </source>
</evidence>
<evidence type="ECO:0000256" key="1">
    <source>
        <dbReference type="ARBA" id="ARBA00004123"/>
    </source>
</evidence>
<dbReference type="GO" id="GO:0000724">
    <property type="term" value="P:double-strand break repair via homologous recombination"/>
    <property type="evidence" value="ECO:0007669"/>
    <property type="project" value="TreeGrafter"/>
</dbReference>
<evidence type="ECO:0000259" key="3">
    <source>
        <dbReference type="Pfam" id="PF08423"/>
    </source>
</evidence>
<keyword evidence="5" id="KW-1185">Reference proteome</keyword>
<dbReference type="GO" id="GO:0033063">
    <property type="term" value="C:Rad51B-Rad51C-Rad51D-XRCC2 complex"/>
    <property type="evidence" value="ECO:0007669"/>
    <property type="project" value="TreeGrafter"/>
</dbReference>
<name>A0A9P6E4G3_9AGAR</name>
<dbReference type="GO" id="GO:0007131">
    <property type="term" value="P:reciprocal meiotic recombination"/>
    <property type="evidence" value="ECO:0007669"/>
    <property type="project" value="TreeGrafter"/>
</dbReference>
<accession>A0A9P6E4G3</accession>
<comment type="subcellular location">
    <subcellularLocation>
        <location evidence="1">Nucleus</location>
    </subcellularLocation>
</comment>
<dbReference type="AlphaFoldDB" id="A0A9P6E4G3"/>
<reference evidence="4" key="1">
    <citation type="submission" date="2020-11" db="EMBL/GenBank/DDBJ databases">
        <authorList>
            <consortium name="DOE Joint Genome Institute"/>
            <person name="Ahrendt S."/>
            <person name="Riley R."/>
            <person name="Andreopoulos W."/>
            <person name="Labutti K."/>
            <person name="Pangilinan J."/>
            <person name="Ruiz-Duenas F.J."/>
            <person name="Barrasa J.M."/>
            <person name="Sanchez-Garcia M."/>
            <person name="Camarero S."/>
            <person name="Miyauchi S."/>
            <person name="Serrano A."/>
            <person name="Linde D."/>
            <person name="Babiker R."/>
            <person name="Drula E."/>
            <person name="Ayuso-Fernandez I."/>
            <person name="Pacheco R."/>
            <person name="Padilla G."/>
            <person name="Ferreira P."/>
            <person name="Barriuso J."/>
            <person name="Kellner H."/>
            <person name="Castanera R."/>
            <person name="Alfaro M."/>
            <person name="Ramirez L."/>
            <person name="Pisabarro A.G."/>
            <person name="Kuo A."/>
            <person name="Tritt A."/>
            <person name="Lipzen A."/>
            <person name="He G."/>
            <person name="Yan M."/>
            <person name="Ng V."/>
            <person name="Cullen D."/>
            <person name="Martin F."/>
            <person name="Rosso M.-N."/>
            <person name="Henrissat B."/>
            <person name="Hibbett D."/>
            <person name="Martinez A.T."/>
            <person name="Grigoriev I.V."/>
        </authorList>
    </citation>
    <scope>NUCLEOTIDE SEQUENCE</scope>
    <source>
        <strain evidence="4">CBS 506.95</strain>
    </source>
</reference>
<dbReference type="GO" id="GO:0005815">
    <property type="term" value="C:microtubule organizing center"/>
    <property type="evidence" value="ECO:0007669"/>
    <property type="project" value="TreeGrafter"/>
</dbReference>
<evidence type="ECO:0000313" key="5">
    <source>
        <dbReference type="Proteomes" id="UP000807306"/>
    </source>
</evidence>
<evidence type="ECO:0000313" key="4">
    <source>
        <dbReference type="EMBL" id="KAF9522315.1"/>
    </source>
</evidence>
<gene>
    <name evidence="4" type="ORF">CPB83DRAFT_117418</name>
</gene>
<dbReference type="GO" id="GO:0000723">
    <property type="term" value="P:telomere maintenance"/>
    <property type="evidence" value="ECO:0007669"/>
    <property type="project" value="TreeGrafter"/>
</dbReference>
<dbReference type="Gene3D" id="3.40.50.300">
    <property type="entry name" value="P-loop containing nucleotide triphosphate hydrolases"/>
    <property type="match status" value="1"/>
</dbReference>
<dbReference type="GO" id="GO:0003697">
    <property type="term" value="F:single-stranded DNA binding"/>
    <property type="evidence" value="ECO:0007669"/>
    <property type="project" value="TreeGrafter"/>
</dbReference>
<dbReference type="PANTHER" id="PTHR46457">
    <property type="entry name" value="DNA REPAIR PROTEIN RAD51 HOMOLOG 4"/>
    <property type="match status" value="1"/>
</dbReference>
<dbReference type="Proteomes" id="UP000807306">
    <property type="component" value="Unassembled WGS sequence"/>
</dbReference>
<dbReference type="InterPro" id="IPR051988">
    <property type="entry name" value="HRR_RAD51_Paralog"/>
</dbReference>
<dbReference type="GO" id="GO:0008094">
    <property type="term" value="F:ATP-dependent activity, acting on DNA"/>
    <property type="evidence" value="ECO:0007669"/>
    <property type="project" value="TreeGrafter"/>
</dbReference>
<feature type="domain" description="Rad51-like C-terminal" evidence="3">
    <location>
        <begin position="81"/>
        <end position="237"/>
    </location>
</feature>
<keyword evidence="2" id="KW-0539">Nucleus</keyword>
<proteinExistence type="predicted"/>
<comment type="caution">
    <text evidence="4">The sequence shown here is derived from an EMBL/GenBank/DDBJ whole genome shotgun (WGS) entry which is preliminary data.</text>
</comment>